<keyword evidence="1" id="KW-1133">Transmembrane helix</keyword>
<evidence type="ECO:0000313" key="2">
    <source>
        <dbReference type="EMBL" id="AJZ63829.1"/>
    </source>
</evidence>
<gene>
    <name evidence="2" type="ORF">OI25_4544</name>
</gene>
<evidence type="ECO:0000256" key="1">
    <source>
        <dbReference type="SAM" id="Phobius"/>
    </source>
</evidence>
<dbReference type="AlphaFoldDB" id="A0AAU8TEC7"/>
<dbReference type="KEGG" id="bfn:OI25_4544"/>
<evidence type="ECO:0000313" key="3">
    <source>
        <dbReference type="Proteomes" id="UP000032614"/>
    </source>
</evidence>
<dbReference type="Proteomes" id="UP000032614">
    <property type="component" value="Chromosome 2"/>
</dbReference>
<keyword evidence="1" id="KW-0472">Membrane</keyword>
<sequence length="62" mass="6979">MRRCGQLTRPLQWLTVTANGYTYHGSIHPTRYGPDMNYPYDVLTAACLFIIVVSTSIMLALS</sequence>
<dbReference type="EMBL" id="CP010027">
    <property type="protein sequence ID" value="AJZ63829.1"/>
    <property type="molecule type" value="Genomic_DNA"/>
</dbReference>
<reference evidence="2 3" key="1">
    <citation type="journal article" date="2015" name="Genome Announc.">
        <title>Complete genome sequences for 59 burkholderia isolates, both pathogenic and near neighbor.</title>
        <authorList>
            <person name="Johnson S.L."/>
            <person name="Bishop-Lilly K.A."/>
            <person name="Ladner J.T."/>
            <person name="Daligault H.E."/>
            <person name="Davenport K.W."/>
            <person name="Jaissle J."/>
            <person name="Frey K.G."/>
            <person name="Koroleva G.I."/>
            <person name="Bruce D.C."/>
            <person name="Coyne S.R."/>
            <person name="Broomall S.M."/>
            <person name="Li P.E."/>
            <person name="Teshima H."/>
            <person name="Gibbons H.S."/>
            <person name="Palacios G.F."/>
            <person name="Rosenzweig C.N."/>
            <person name="Redden C.L."/>
            <person name="Xu Y."/>
            <person name="Minogue T.D."/>
            <person name="Chain P.S."/>
        </authorList>
    </citation>
    <scope>NUCLEOTIDE SEQUENCE [LARGE SCALE GENOMIC DNA]</scope>
    <source>
        <strain evidence="2 3">ATCC BAA-463</strain>
    </source>
</reference>
<feature type="transmembrane region" description="Helical" evidence="1">
    <location>
        <begin position="42"/>
        <end position="61"/>
    </location>
</feature>
<name>A0AAU8TEC7_9BURK</name>
<proteinExistence type="predicted"/>
<accession>A0AAU8TEC7</accession>
<keyword evidence="1" id="KW-0812">Transmembrane</keyword>
<organism evidence="2 3">
    <name type="scientific">Paraburkholderia fungorum</name>
    <dbReference type="NCBI Taxonomy" id="134537"/>
    <lineage>
        <taxon>Bacteria</taxon>
        <taxon>Pseudomonadati</taxon>
        <taxon>Pseudomonadota</taxon>
        <taxon>Betaproteobacteria</taxon>
        <taxon>Burkholderiales</taxon>
        <taxon>Burkholderiaceae</taxon>
        <taxon>Paraburkholderia</taxon>
    </lineage>
</organism>
<protein>
    <submittedName>
        <fullName evidence="2">Uncharacterized protein</fullName>
    </submittedName>
</protein>